<gene>
    <name evidence="1" type="ORF">SDC9_27429</name>
</gene>
<comment type="caution">
    <text evidence="1">The sequence shown here is derived from an EMBL/GenBank/DDBJ whole genome shotgun (WGS) entry which is preliminary data.</text>
</comment>
<name>A0A644UR59_9ZZZZ</name>
<evidence type="ECO:0008006" key="2">
    <source>
        <dbReference type="Google" id="ProtNLM"/>
    </source>
</evidence>
<dbReference type="AlphaFoldDB" id="A0A644UR59"/>
<accession>A0A644UR59</accession>
<evidence type="ECO:0000313" key="1">
    <source>
        <dbReference type="EMBL" id="MPL81509.1"/>
    </source>
</evidence>
<organism evidence="1">
    <name type="scientific">bioreactor metagenome</name>
    <dbReference type="NCBI Taxonomy" id="1076179"/>
    <lineage>
        <taxon>unclassified sequences</taxon>
        <taxon>metagenomes</taxon>
        <taxon>ecological metagenomes</taxon>
    </lineage>
</organism>
<sequence>MRNILLLEPNYKNKYPPIGLMKISTYHRLLGDKVTFYKGELKDFILDKYTKKCIDKLFYIDENINWRLYYTSIKSYLKKGGKIDFDDIPINKSNYQVLLEKAIIEQKINFHKKKYENEPLFDRVYIATLFTFYWNITIETINFAKKLVKSNNDIFVGGVSATLLYKDIIENTGITPIQGLLNKPQMLDNDLKILGKYKDVIVDTLSLDYSILDEIDYKYPEKDAYYGYITRGCIRKCSFCAVPILEPDYCNFITIKNKIEETKLRYGEQRNLLLLDNNVLASSRFKDIINEIIECGFGKNAKYTEPNQYSISINNLKDGVNDTAYIKKIFNLNIDLLNRIKGEQKQEVYNLLSDNDLLNINTTTKDKLILVSDELLPLYTKYFRKLPRMRYVDFNQGVDARLFNEEKANLLGKINIRPLRIAFDNIKDKKYYENAIRLSAKAGIKNFSNYILYNFQDNPIELYQRLRFNIDLCDELNINIYSFPMKFHPIKGEDRFNRDYLGINWNRKYIRAIQAILNAIKGKVGKGKEFFEKAFGANEEEYFKILEMPETMILYRYFFEWLGEEKKYHISTLAWEQTWKETFLLLDEKESKELLEIIHYNKFSTFDINNVNPKFKNLLIFYVDYRDNVINSNSELYKLKKEYDQHPTRKLRRKSL</sequence>
<reference evidence="1" key="1">
    <citation type="submission" date="2019-08" db="EMBL/GenBank/DDBJ databases">
        <authorList>
            <person name="Kucharzyk K."/>
            <person name="Murdoch R.W."/>
            <person name="Higgins S."/>
            <person name="Loffler F."/>
        </authorList>
    </citation>
    <scope>NUCLEOTIDE SEQUENCE</scope>
</reference>
<proteinExistence type="predicted"/>
<protein>
    <recommendedName>
        <fullName evidence="2">Radical SAM core domain-containing protein</fullName>
    </recommendedName>
</protein>
<dbReference type="EMBL" id="VSSQ01000150">
    <property type="protein sequence ID" value="MPL81509.1"/>
    <property type="molecule type" value="Genomic_DNA"/>
</dbReference>